<accession>A0A804I0U4</accession>
<reference evidence="9" key="2">
    <citation type="submission" date="2021-05" db="UniProtKB">
        <authorList>
            <consortium name="EnsemblPlants"/>
        </authorList>
    </citation>
    <scope>IDENTIFICATION</scope>
    <source>
        <strain evidence="9">subsp. malaccensis</strain>
    </source>
</reference>
<keyword evidence="2" id="KW-0479">Metal-binding</keyword>
<keyword evidence="10" id="KW-1185">Reference proteome</keyword>
<organism evidence="9 10">
    <name type="scientific">Musa acuminata subsp. malaccensis</name>
    <name type="common">Wild banana</name>
    <name type="synonym">Musa malaccensis</name>
    <dbReference type="NCBI Taxonomy" id="214687"/>
    <lineage>
        <taxon>Eukaryota</taxon>
        <taxon>Viridiplantae</taxon>
        <taxon>Streptophyta</taxon>
        <taxon>Embryophyta</taxon>
        <taxon>Tracheophyta</taxon>
        <taxon>Spermatophyta</taxon>
        <taxon>Magnoliopsida</taxon>
        <taxon>Liliopsida</taxon>
        <taxon>Zingiberales</taxon>
        <taxon>Musaceae</taxon>
        <taxon>Musa</taxon>
    </lineage>
</organism>
<dbReference type="Proteomes" id="UP000012960">
    <property type="component" value="Unplaced"/>
</dbReference>
<keyword evidence="4" id="KW-0560">Oxidoreductase</keyword>
<proteinExistence type="predicted"/>
<dbReference type="PANTHER" id="PTHR48461:SF1">
    <property type="entry name" value="MULTICOPPER OXIDASE LPR1-LIKE"/>
    <property type="match status" value="1"/>
</dbReference>
<evidence type="ECO:0000256" key="1">
    <source>
        <dbReference type="ARBA" id="ARBA00001935"/>
    </source>
</evidence>
<keyword evidence="3" id="KW-0732">Signal</keyword>
<evidence type="ECO:0000256" key="3">
    <source>
        <dbReference type="ARBA" id="ARBA00022729"/>
    </source>
</evidence>
<evidence type="ECO:0000256" key="5">
    <source>
        <dbReference type="ARBA" id="ARBA00023008"/>
    </source>
</evidence>
<dbReference type="GO" id="GO:0016491">
    <property type="term" value="F:oxidoreductase activity"/>
    <property type="evidence" value="ECO:0007669"/>
    <property type="project" value="UniProtKB-KW"/>
</dbReference>
<dbReference type="Gene3D" id="2.60.40.420">
    <property type="entry name" value="Cupredoxins - blue copper proteins"/>
    <property type="match status" value="1"/>
</dbReference>
<sequence length="165" mass="18253">MTGDNYPLHPHLATFQANKVVELLDLAAFSSCMTTAKGDASRCNVGAHAVGRELPVPDHEKTWKNIVKMEPGYMTTVVVVAFKLVAANQSYVNSLPSLSLWFAASSFPPYWILPSANTGSRRQCYDVSTKIAALKERERERESQKKKVLKTGDGCCIVWIAFVCQ</sequence>
<comment type="cofactor">
    <cofactor evidence="1">
        <name>Cu cation</name>
        <dbReference type="ChEBI" id="CHEBI:23378"/>
    </cofactor>
</comment>
<keyword evidence="5" id="KW-0186">Copper</keyword>
<dbReference type="Gramene" id="Ma02_t09060.1">
    <property type="protein sequence ID" value="Ma02_p09060.1"/>
    <property type="gene ID" value="Ma02_g09060"/>
</dbReference>
<evidence type="ECO:0000256" key="2">
    <source>
        <dbReference type="ARBA" id="ARBA00022723"/>
    </source>
</evidence>
<dbReference type="InterPro" id="IPR008972">
    <property type="entry name" value="Cupredoxin"/>
</dbReference>
<evidence type="ECO:0000313" key="10">
    <source>
        <dbReference type="Proteomes" id="UP000012960"/>
    </source>
</evidence>
<evidence type="ECO:0000313" key="8">
    <source>
        <dbReference type="EMBL" id="CAG1861521.1"/>
    </source>
</evidence>
<dbReference type="EnsemblPlants" id="Ma02_t09060.1">
    <property type="protein sequence ID" value="Ma02_p09060.1"/>
    <property type="gene ID" value="Ma02_g09060"/>
</dbReference>
<dbReference type="GO" id="GO:0046872">
    <property type="term" value="F:metal ion binding"/>
    <property type="evidence" value="ECO:0007669"/>
    <property type="project" value="UniProtKB-KW"/>
</dbReference>
<evidence type="ECO:0000313" key="9">
    <source>
        <dbReference type="EnsemblPlants" id="Ma02_p09060.1"/>
    </source>
</evidence>
<evidence type="ECO:0000256" key="6">
    <source>
        <dbReference type="ARBA" id="ARBA00023180"/>
    </source>
</evidence>
<gene>
    <name evidence="8" type="ORF">GSMUA_64150.1</name>
</gene>
<dbReference type="PANTHER" id="PTHR48461">
    <property type="entry name" value="MULTICOPPER OXIDASE LPR1-LIKE"/>
    <property type="match status" value="1"/>
</dbReference>
<protein>
    <submittedName>
        <fullName evidence="8">(wild Malaysian banana) hypothetical protein</fullName>
    </submittedName>
</protein>
<name>A0A804I0U4_MUSAM</name>
<keyword evidence="6" id="KW-0325">Glycoprotein</keyword>
<dbReference type="EMBL" id="HG996467">
    <property type="protein sequence ID" value="CAG1861521.1"/>
    <property type="molecule type" value="Genomic_DNA"/>
</dbReference>
<dbReference type="AlphaFoldDB" id="A0A804I0U4"/>
<evidence type="ECO:0000256" key="7">
    <source>
        <dbReference type="ARBA" id="ARBA00037077"/>
    </source>
</evidence>
<dbReference type="InParanoid" id="A0A804I0U4"/>
<evidence type="ECO:0000256" key="4">
    <source>
        <dbReference type="ARBA" id="ARBA00023002"/>
    </source>
</evidence>
<reference evidence="8" key="1">
    <citation type="submission" date="2021-03" db="EMBL/GenBank/DDBJ databases">
        <authorList>
            <consortium name="Genoscope - CEA"/>
            <person name="William W."/>
        </authorList>
    </citation>
    <scope>NUCLEOTIDE SEQUENCE</scope>
    <source>
        <strain evidence="8">Doubled-haploid Pahang</strain>
    </source>
</reference>
<dbReference type="InterPro" id="IPR052152">
    <property type="entry name" value="LPR1/LPR2"/>
</dbReference>
<comment type="function">
    <text evidence="7">Multicopper oxidase that may play a role in the maintenance of inorganic phosphate homeostasis.</text>
</comment>
<dbReference type="GO" id="GO:0016036">
    <property type="term" value="P:cellular response to phosphate starvation"/>
    <property type="evidence" value="ECO:0007669"/>
    <property type="project" value="InterPro"/>
</dbReference>